<dbReference type="AlphaFoldDB" id="A0A060M190"/>
<dbReference type="PROSITE" id="PS50007">
    <property type="entry name" value="PIPLC_X_DOMAIN"/>
    <property type="match status" value="1"/>
</dbReference>
<organism evidence="2 3">
    <name type="scientific">Shouchella lehensis G1</name>
    <dbReference type="NCBI Taxonomy" id="1246626"/>
    <lineage>
        <taxon>Bacteria</taxon>
        <taxon>Bacillati</taxon>
        <taxon>Bacillota</taxon>
        <taxon>Bacilli</taxon>
        <taxon>Bacillales</taxon>
        <taxon>Bacillaceae</taxon>
        <taxon>Shouchella</taxon>
    </lineage>
</organism>
<dbReference type="Proteomes" id="UP000027142">
    <property type="component" value="Chromosome"/>
</dbReference>
<dbReference type="OrthoDB" id="384721at2"/>
<dbReference type="Pfam" id="PF03009">
    <property type="entry name" value="GDPD"/>
    <property type="match status" value="1"/>
</dbReference>
<evidence type="ECO:0000313" key="3">
    <source>
        <dbReference type="Proteomes" id="UP000027142"/>
    </source>
</evidence>
<keyword evidence="3" id="KW-1185">Reference proteome</keyword>
<dbReference type="InterPro" id="IPR017946">
    <property type="entry name" value="PLC-like_Pdiesterase_TIM-brl"/>
</dbReference>
<evidence type="ECO:0000313" key="2">
    <source>
        <dbReference type="EMBL" id="AIC93844.1"/>
    </source>
</evidence>
<dbReference type="EMBL" id="CP003923">
    <property type="protein sequence ID" value="AIC93844.1"/>
    <property type="molecule type" value="Genomic_DNA"/>
</dbReference>
<accession>A0A060M190</accession>
<dbReference type="HOGENOM" id="CLU_030006_3_5_9"/>
<dbReference type="PROSITE" id="PS51704">
    <property type="entry name" value="GP_PDE"/>
    <property type="match status" value="1"/>
</dbReference>
<dbReference type="SUPFAM" id="SSF51695">
    <property type="entry name" value="PLC-like phosphodiesterases"/>
    <property type="match status" value="1"/>
</dbReference>
<dbReference type="KEGG" id="ble:BleG1_1261"/>
<dbReference type="STRING" id="1246626.BleG1_1261"/>
<dbReference type="RefSeq" id="WP_051667433.1">
    <property type="nucleotide sequence ID" value="NZ_CP003923.1"/>
</dbReference>
<dbReference type="eggNOG" id="COG0584">
    <property type="taxonomic scope" value="Bacteria"/>
</dbReference>
<dbReference type="PANTHER" id="PTHR46211">
    <property type="entry name" value="GLYCEROPHOSPHORYL DIESTER PHOSPHODIESTERASE"/>
    <property type="match status" value="1"/>
</dbReference>
<dbReference type="GO" id="GO:0006629">
    <property type="term" value="P:lipid metabolic process"/>
    <property type="evidence" value="ECO:0007669"/>
    <property type="project" value="InterPro"/>
</dbReference>
<dbReference type="PATRIC" id="fig|1246626.3.peg.1245"/>
<feature type="domain" description="GP-PDE" evidence="1">
    <location>
        <begin position="2"/>
        <end position="235"/>
    </location>
</feature>
<sequence length="235" mass="27454">MNRIIAHRGFSSHYPENTMLAFQEAFKRGCRMIELDVQLSLDNVPVVIHDEKVNRVTNGNGFVHTFTLAELRELKVMGTETIPTLKEVLNHFKGKAQLIIELKKTKRMEKKIEESVLADLVEVGSLTDVQVISFDHDCIDRLKKIAPSMLAVGYIQRKPTKRLFRRMEDQRISSVTMNYLFFSKRVVRKCKRNGYRLVFYNVTNVKQIQRCLRYPHVYVTVKELNNLPYSFNITD</sequence>
<gene>
    <name evidence="2" type="ORF">BleG1_1261</name>
</gene>
<dbReference type="PANTHER" id="PTHR46211:SF14">
    <property type="entry name" value="GLYCEROPHOSPHODIESTER PHOSPHODIESTERASE"/>
    <property type="match status" value="1"/>
</dbReference>
<dbReference type="GO" id="GO:0008081">
    <property type="term" value="F:phosphoric diester hydrolase activity"/>
    <property type="evidence" value="ECO:0007669"/>
    <property type="project" value="InterPro"/>
</dbReference>
<name>A0A060M190_9BACI</name>
<protein>
    <submittedName>
        <fullName evidence="2">Glycerophosphoryl diester phosphodiesterase</fullName>
    </submittedName>
</protein>
<reference evidence="2 3" key="1">
    <citation type="journal article" date="2014" name="Gene">
        <title>A comparative genomic analysis of the alkalitolerant soil bacterium Bacillus lehensis G1.</title>
        <authorList>
            <person name="Noor Y.M."/>
            <person name="Samsulrizal N.H."/>
            <person name="Jema'on N.A."/>
            <person name="Low K.O."/>
            <person name="Ramli A.N."/>
            <person name="Alias N.I."/>
            <person name="Damis S.I."/>
            <person name="Fuzi S.F."/>
            <person name="Isa M.N."/>
            <person name="Murad A.M."/>
            <person name="Raih M.F."/>
            <person name="Bakar F.D."/>
            <person name="Najimudin N."/>
            <person name="Mahadi N.M."/>
            <person name="Illias R.M."/>
        </authorList>
    </citation>
    <scope>NUCLEOTIDE SEQUENCE [LARGE SCALE GENOMIC DNA]</scope>
    <source>
        <strain evidence="2 3">G1</strain>
    </source>
</reference>
<dbReference type="InterPro" id="IPR030395">
    <property type="entry name" value="GP_PDE_dom"/>
</dbReference>
<evidence type="ECO:0000259" key="1">
    <source>
        <dbReference type="PROSITE" id="PS51704"/>
    </source>
</evidence>
<proteinExistence type="predicted"/>
<dbReference type="Gene3D" id="3.20.20.190">
    <property type="entry name" value="Phosphatidylinositol (PI) phosphodiesterase"/>
    <property type="match status" value="1"/>
</dbReference>